<dbReference type="Gene3D" id="3.90.280.10">
    <property type="entry name" value="PEBP-like"/>
    <property type="match status" value="1"/>
</dbReference>
<dbReference type="InterPro" id="IPR005247">
    <property type="entry name" value="YbhB_YbcL/LppC-like"/>
</dbReference>
<dbReference type="AlphaFoldDB" id="A0A6J4NN76"/>
<proteinExistence type="inferred from homology"/>
<dbReference type="CDD" id="cd00865">
    <property type="entry name" value="PEBP_bact_arch"/>
    <property type="match status" value="1"/>
</dbReference>
<feature type="compositionally biased region" description="Basic and acidic residues" evidence="2">
    <location>
        <begin position="9"/>
        <end position="40"/>
    </location>
</feature>
<sequence length="192" mass="20382">MPEPGSHAYDIHRTRLRAEIDDDRSPEFHRTPDGEADEKANQLLRGDTPRPTPSAHGPRSGGPAGEKAERGDPGPVLDVRSVAVTDGALIAVDHSKEGGNAPIDLQWSAVPDGTVEVVVLCTDPDAPDGTFLHWLVTGIDPSATVFDPASPVGTEHANGYGEPGWGGPRPPVGDDAHRYQFRVYALAEQFAA</sequence>
<dbReference type="Pfam" id="PF01161">
    <property type="entry name" value="PBP"/>
    <property type="match status" value="1"/>
</dbReference>
<evidence type="ECO:0000313" key="3">
    <source>
        <dbReference type="EMBL" id="CAA9390814.1"/>
    </source>
</evidence>
<dbReference type="NCBIfam" id="TIGR00481">
    <property type="entry name" value="YbhB/YbcL family Raf kinase inhibitor-like protein"/>
    <property type="match status" value="1"/>
</dbReference>
<dbReference type="EMBL" id="CADCUY010000079">
    <property type="protein sequence ID" value="CAA9390814.1"/>
    <property type="molecule type" value="Genomic_DNA"/>
</dbReference>
<dbReference type="InterPro" id="IPR008914">
    <property type="entry name" value="PEBP"/>
</dbReference>
<dbReference type="InterPro" id="IPR036610">
    <property type="entry name" value="PEBP-like_sf"/>
</dbReference>
<protein>
    <recommendedName>
        <fullName evidence="4">Phospholipid-binding protein</fullName>
    </recommendedName>
</protein>
<organism evidence="3">
    <name type="scientific">uncultured Quadrisphaera sp</name>
    <dbReference type="NCBI Taxonomy" id="904978"/>
    <lineage>
        <taxon>Bacteria</taxon>
        <taxon>Bacillati</taxon>
        <taxon>Actinomycetota</taxon>
        <taxon>Actinomycetes</taxon>
        <taxon>Kineosporiales</taxon>
        <taxon>Kineosporiaceae</taxon>
        <taxon>Quadrisphaera</taxon>
        <taxon>environmental samples</taxon>
    </lineage>
</organism>
<feature type="region of interest" description="Disordered" evidence="2">
    <location>
        <begin position="1"/>
        <end position="77"/>
    </location>
</feature>
<evidence type="ECO:0000256" key="2">
    <source>
        <dbReference type="SAM" id="MobiDB-lite"/>
    </source>
</evidence>
<accession>A0A6J4NN76</accession>
<evidence type="ECO:0008006" key="4">
    <source>
        <dbReference type="Google" id="ProtNLM"/>
    </source>
</evidence>
<comment type="similarity">
    <text evidence="1">Belongs to the UPF0098 family.</text>
</comment>
<dbReference type="PANTHER" id="PTHR30289">
    <property type="entry name" value="UNCHARACTERIZED PROTEIN YBCL-RELATED"/>
    <property type="match status" value="1"/>
</dbReference>
<dbReference type="PANTHER" id="PTHR30289:SF1">
    <property type="entry name" value="PEBP (PHOSPHATIDYLETHANOLAMINE-BINDING PROTEIN) FAMILY PROTEIN"/>
    <property type="match status" value="1"/>
</dbReference>
<evidence type="ECO:0000256" key="1">
    <source>
        <dbReference type="ARBA" id="ARBA00007120"/>
    </source>
</evidence>
<gene>
    <name evidence="3" type="ORF">AVDCRST_MAG35-385</name>
</gene>
<reference evidence="3" key="1">
    <citation type="submission" date="2020-02" db="EMBL/GenBank/DDBJ databases">
        <authorList>
            <person name="Meier V. D."/>
        </authorList>
    </citation>
    <scope>NUCLEOTIDE SEQUENCE</scope>
    <source>
        <strain evidence="3">AVDCRST_MAG35</strain>
    </source>
</reference>
<dbReference type="SUPFAM" id="SSF49777">
    <property type="entry name" value="PEBP-like"/>
    <property type="match status" value="1"/>
</dbReference>
<feature type="non-terminal residue" evidence="3">
    <location>
        <position position="192"/>
    </location>
</feature>
<name>A0A6J4NN76_9ACTN</name>